<accession>A0ABQ3YM35</accession>
<comment type="caution">
    <text evidence="1">The sequence shown here is derived from an EMBL/GenBank/DDBJ whole genome shotgun (WGS) entry which is preliminary data.</text>
</comment>
<reference evidence="1 2" key="1">
    <citation type="submission" date="2021-01" db="EMBL/GenBank/DDBJ databases">
        <title>Whole genome shotgun sequence of Actinoplanes deccanensis NBRC 13994.</title>
        <authorList>
            <person name="Komaki H."/>
            <person name="Tamura T."/>
        </authorList>
    </citation>
    <scope>NUCLEOTIDE SEQUENCE [LARGE SCALE GENOMIC DNA]</scope>
    <source>
        <strain evidence="1 2">NBRC 13994</strain>
    </source>
</reference>
<name>A0ABQ3YM35_9ACTN</name>
<organism evidence="1 2">
    <name type="scientific">Paractinoplanes deccanensis</name>
    <dbReference type="NCBI Taxonomy" id="113561"/>
    <lineage>
        <taxon>Bacteria</taxon>
        <taxon>Bacillati</taxon>
        <taxon>Actinomycetota</taxon>
        <taxon>Actinomycetes</taxon>
        <taxon>Micromonosporales</taxon>
        <taxon>Micromonosporaceae</taxon>
        <taxon>Paractinoplanes</taxon>
    </lineage>
</organism>
<evidence type="ECO:0000313" key="2">
    <source>
        <dbReference type="Proteomes" id="UP000609879"/>
    </source>
</evidence>
<proteinExistence type="predicted"/>
<evidence type="ECO:0000313" key="1">
    <source>
        <dbReference type="EMBL" id="GID81064.1"/>
    </source>
</evidence>
<dbReference type="Proteomes" id="UP000609879">
    <property type="component" value="Unassembled WGS sequence"/>
</dbReference>
<sequence length="81" mass="8905">MLASSRPDLHEASRQAAAEGWAFVILDAFGRYLAQHLGIPTTEQRVDRSHHRRPCGDPAKLQRCITTPLAATNTRSEALAP</sequence>
<dbReference type="EMBL" id="BOMI01000233">
    <property type="protein sequence ID" value="GID81064.1"/>
    <property type="molecule type" value="Genomic_DNA"/>
</dbReference>
<keyword evidence="2" id="KW-1185">Reference proteome</keyword>
<gene>
    <name evidence="1" type="ORF">Ade02nite_97050</name>
</gene>
<protein>
    <submittedName>
        <fullName evidence="1">Uncharacterized protein</fullName>
    </submittedName>
</protein>